<evidence type="ECO:0000256" key="6">
    <source>
        <dbReference type="ARBA" id="ARBA00022967"/>
    </source>
</evidence>
<evidence type="ECO:0000256" key="3">
    <source>
        <dbReference type="ARBA" id="ARBA00022630"/>
    </source>
</evidence>
<evidence type="ECO:0000256" key="1">
    <source>
        <dbReference type="ARBA" id="ARBA00022448"/>
    </source>
</evidence>
<feature type="domain" description="FMN-binding" evidence="11">
    <location>
        <begin position="397"/>
        <end position="478"/>
    </location>
</feature>
<dbReference type="GO" id="GO:0022900">
    <property type="term" value="P:electron transport chain"/>
    <property type="evidence" value="ECO:0007669"/>
    <property type="project" value="UniProtKB-UniRule"/>
</dbReference>
<comment type="subcellular location">
    <subcellularLocation>
        <location evidence="10">Cell membrane</location>
        <topology evidence="10">Multi-pass membrane protein</topology>
    </subcellularLocation>
</comment>
<dbReference type="NCBIfam" id="TIGR01946">
    <property type="entry name" value="rnfD"/>
    <property type="match status" value="1"/>
</dbReference>
<dbReference type="SMART" id="SM00900">
    <property type="entry name" value="FMN_bind"/>
    <property type="match status" value="1"/>
</dbReference>
<dbReference type="HAMAP" id="MF_00462">
    <property type="entry name" value="RsxD_RnfD"/>
    <property type="match status" value="1"/>
</dbReference>
<comment type="similarity">
    <text evidence="10">Belongs to the NqrB/RnfD family.</text>
</comment>
<comment type="cofactor">
    <cofactor evidence="10">
        <name>FMN</name>
        <dbReference type="ChEBI" id="CHEBI:58210"/>
    </cofactor>
</comment>
<dbReference type="GO" id="GO:0055085">
    <property type="term" value="P:transmembrane transport"/>
    <property type="evidence" value="ECO:0007669"/>
    <property type="project" value="InterPro"/>
</dbReference>
<keyword evidence="3 10" id="KW-0285">Flavoprotein</keyword>
<dbReference type="EMBL" id="JACRSV010000001">
    <property type="protein sequence ID" value="MBC8558795.1"/>
    <property type="molecule type" value="Genomic_DNA"/>
</dbReference>
<reference evidence="12" key="1">
    <citation type="submission" date="2020-08" db="EMBL/GenBank/DDBJ databases">
        <title>Genome public.</title>
        <authorList>
            <person name="Liu C."/>
            <person name="Sun Q."/>
        </authorList>
    </citation>
    <scope>NUCLEOTIDE SEQUENCE</scope>
    <source>
        <strain evidence="12">NSJ-33</strain>
    </source>
</reference>
<accession>A0A926I5F1</accession>
<keyword evidence="4 10" id="KW-0288">FMN</keyword>
<dbReference type="Pfam" id="PF03116">
    <property type="entry name" value="NQR2_RnfD_RnfE"/>
    <property type="match status" value="1"/>
</dbReference>
<evidence type="ECO:0000259" key="11">
    <source>
        <dbReference type="SMART" id="SM00900"/>
    </source>
</evidence>
<dbReference type="InterPro" id="IPR004338">
    <property type="entry name" value="NqrB/RnfD"/>
</dbReference>
<keyword evidence="7 10" id="KW-0249">Electron transport</keyword>
<keyword evidence="1 10" id="KW-0813">Transport</keyword>
<evidence type="ECO:0000256" key="4">
    <source>
        <dbReference type="ARBA" id="ARBA00022643"/>
    </source>
</evidence>
<feature type="transmembrane region" description="Helical" evidence="10">
    <location>
        <begin position="229"/>
        <end position="247"/>
    </location>
</feature>
<feature type="transmembrane region" description="Helical" evidence="10">
    <location>
        <begin position="207"/>
        <end position="223"/>
    </location>
</feature>
<dbReference type="GO" id="GO:0010181">
    <property type="term" value="F:FMN binding"/>
    <property type="evidence" value="ECO:0007669"/>
    <property type="project" value="InterPro"/>
</dbReference>
<evidence type="ECO:0000313" key="12">
    <source>
        <dbReference type="EMBL" id="MBC8558795.1"/>
    </source>
</evidence>
<evidence type="ECO:0000256" key="8">
    <source>
        <dbReference type="ARBA" id="ARBA00022989"/>
    </source>
</evidence>
<dbReference type="InterPro" id="IPR011303">
    <property type="entry name" value="RnfD_bac"/>
</dbReference>
<feature type="modified residue" description="FMN phosphoryl threonine" evidence="10">
    <location>
        <position position="157"/>
    </location>
</feature>
<dbReference type="AlphaFoldDB" id="A0A926I5F1"/>
<gene>
    <name evidence="10" type="primary">rnfD</name>
    <name evidence="12" type="ORF">H8710_01800</name>
</gene>
<protein>
    <recommendedName>
        <fullName evidence="10">Ion-translocating oxidoreductase complex subunit D</fullName>
        <ecNumber evidence="10">7.-.-.-</ecNumber>
    </recommendedName>
    <alternativeName>
        <fullName evidence="10">Rnf electron transport complex subunit D</fullName>
    </alternativeName>
</protein>
<keyword evidence="5 10" id="KW-0812">Transmembrane</keyword>
<dbReference type="Pfam" id="PF04205">
    <property type="entry name" value="FMN_bind"/>
    <property type="match status" value="1"/>
</dbReference>
<feature type="transmembrane region" description="Helical" evidence="10">
    <location>
        <begin position="46"/>
        <end position="65"/>
    </location>
</feature>
<dbReference type="GO" id="GO:0005886">
    <property type="term" value="C:plasma membrane"/>
    <property type="evidence" value="ECO:0007669"/>
    <property type="project" value="UniProtKB-SubCell"/>
</dbReference>
<comment type="function">
    <text evidence="10">Part of a membrane-bound complex that couples electron transfer with translocation of ions across the membrane.</text>
</comment>
<evidence type="ECO:0000256" key="10">
    <source>
        <dbReference type="HAMAP-Rule" id="MF_00462"/>
    </source>
</evidence>
<evidence type="ECO:0000256" key="9">
    <source>
        <dbReference type="ARBA" id="ARBA00023136"/>
    </source>
</evidence>
<keyword evidence="2 10" id="KW-0597">Phosphoprotein</keyword>
<comment type="caution">
    <text evidence="12">The sequence shown here is derived from an EMBL/GenBank/DDBJ whole genome shotgun (WGS) entry which is preliminary data.</text>
</comment>
<dbReference type="Proteomes" id="UP000610760">
    <property type="component" value="Unassembled WGS sequence"/>
</dbReference>
<name>A0A926I5F1_9FIRM</name>
<proteinExistence type="inferred from homology"/>
<keyword evidence="6 10" id="KW-1278">Translocase</keyword>
<feature type="transmembrane region" description="Helical" evidence="10">
    <location>
        <begin position="21"/>
        <end position="40"/>
    </location>
</feature>
<keyword evidence="8 10" id="KW-1133">Transmembrane helix</keyword>
<feature type="transmembrane region" description="Helical" evidence="10">
    <location>
        <begin position="94"/>
        <end position="112"/>
    </location>
</feature>
<keyword evidence="9 10" id="KW-0472">Membrane</keyword>
<sequence length="487" mass="51240">MKELIVSPSPHIRSGNSTQKIMLDVIIALVPALIASVVIFGPRAALITAVCVGSCVLFEYLCRLIMKREQTISDLSAVVTGILLAMNLPVTIPLWVAIFGCFIAIVVAKQLFGGIGQNFANPAIAARVILLASFSGYMTAYTVPFDHAGVDAVLGATPLAQLASGGEVPTLLNMFLGAKGGCIGEVSCAALLLGGIYLVARKVIHPITPLIFIGTVFLGSFLLGQDPLYQILSGGLFIGAIFMATDYSSSPVTMSGKAIFAFGCGLITILIRFYGGYPEGVSFAILLMNILTPQIDKVTRKIPLGAKLQNPKKLKIKRIVFSIVGILLAAGVLVWTGFTLFKGEGYGKAELEEYASAALPEADTLKPIKVSSDDEQLLFAYKAENGAGAALVVTAEGYNKKEPITMMVGFNPDGVIQGVKVIDQHETEGIGTNVVTDEAFLAQFAGKTAEDLSADVVAGATFTSEGILSGCQKAAELYSSLQSEILG</sequence>
<comment type="subunit">
    <text evidence="10">The complex is composed of six subunits: RnfA, RnfB, RnfC, RnfD, RnfE and RnfG.</text>
</comment>
<keyword evidence="13" id="KW-1185">Reference proteome</keyword>
<dbReference type="InterPro" id="IPR007329">
    <property type="entry name" value="FMN-bd"/>
</dbReference>
<organism evidence="12 13">
    <name type="scientific">Fumia xinanensis</name>
    <dbReference type="NCBI Taxonomy" id="2763659"/>
    <lineage>
        <taxon>Bacteria</taxon>
        <taxon>Bacillati</taxon>
        <taxon>Bacillota</taxon>
        <taxon>Clostridia</taxon>
        <taxon>Eubacteriales</taxon>
        <taxon>Oscillospiraceae</taxon>
        <taxon>Fumia</taxon>
    </lineage>
</organism>
<dbReference type="PANTHER" id="PTHR30578">
    <property type="entry name" value="ELECTRON TRANSPORT COMPLEX PROTEIN RNFD"/>
    <property type="match status" value="1"/>
</dbReference>
<dbReference type="EC" id="7.-.-.-" evidence="10"/>
<keyword evidence="10" id="KW-1003">Cell membrane</keyword>
<evidence type="ECO:0000313" key="13">
    <source>
        <dbReference type="Proteomes" id="UP000610760"/>
    </source>
</evidence>
<evidence type="ECO:0000256" key="5">
    <source>
        <dbReference type="ARBA" id="ARBA00022692"/>
    </source>
</evidence>
<feature type="transmembrane region" description="Helical" evidence="10">
    <location>
        <begin position="319"/>
        <end position="341"/>
    </location>
</feature>
<feature type="transmembrane region" description="Helical" evidence="10">
    <location>
        <begin position="124"/>
        <end position="143"/>
    </location>
</feature>
<evidence type="ECO:0000256" key="2">
    <source>
        <dbReference type="ARBA" id="ARBA00022553"/>
    </source>
</evidence>
<evidence type="ECO:0000256" key="7">
    <source>
        <dbReference type="ARBA" id="ARBA00022982"/>
    </source>
</evidence>
<feature type="transmembrane region" description="Helical" evidence="10">
    <location>
        <begin position="178"/>
        <end position="200"/>
    </location>
</feature>
<dbReference type="PANTHER" id="PTHR30578:SF0">
    <property type="entry name" value="ION-TRANSLOCATING OXIDOREDUCTASE COMPLEX SUBUNIT D"/>
    <property type="match status" value="1"/>
</dbReference>